<dbReference type="EMBL" id="RAQO01000009">
    <property type="protein sequence ID" value="RKF14348.1"/>
    <property type="molecule type" value="Genomic_DNA"/>
</dbReference>
<dbReference type="AlphaFoldDB" id="A0A420E7E7"/>
<dbReference type="OrthoDB" id="9128705at2"/>
<dbReference type="RefSeq" id="WP_120356159.1">
    <property type="nucleotide sequence ID" value="NZ_RAQO01000009.1"/>
</dbReference>
<comment type="caution">
    <text evidence="1">The sequence shown here is derived from an EMBL/GenBank/DDBJ whole genome shotgun (WGS) entry which is preliminary data.</text>
</comment>
<gene>
    <name evidence="1" type="ORF">DBZ36_16965</name>
</gene>
<reference evidence="1 2" key="1">
    <citation type="submission" date="2018-09" db="EMBL/GenBank/DDBJ databases">
        <authorList>
            <person name="Wang Z."/>
        </authorList>
    </citation>
    <scope>NUCLEOTIDE SEQUENCE [LARGE SCALE GENOMIC DNA]</scope>
    <source>
        <strain evidence="1 2">ALS 81</strain>
    </source>
</reference>
<evidence type="ECO:0000313" key="1">
    <source>
        <dbReference type="EMBL" id="RKF14348.1"/>
    </source>
</evidence>
<evidence type="ECO:0000313" key="2">
    <source>
        <dbReference type="Proteomes" id="UP000286482"/>
    </source>
</evidence>
<protein>
    <recommendedName>
        <fullName evidence="3">Transcriptional regulator VspR</fullName>
    </recommendedName>
</protein>
<organism evidence="1 2">
    <name type="scientific">Alginatibacterium sediminis</name>
    <dbReference type="NCBI Taxonomy" id="2164068"/>
    <lineage>
        <taxon>Bacteria</taxon>
        <taxon>Pseudomonadati</taxon>
        <taxon>Pseudomonadota</taxon>
        <taxon>Gammaproteobacteria</taxon>
        <taxon>Alteromonadales</taxon>
        <taxon>Alteromonadaceae</taxon>
        <taxon>Alginatibacterium</taxon>
    </lineage>
</organism>
<proteinExistence type="predicted"/>
<accession>A0A420E7E7</accession>
<sequence>MKRSKKISAVMHKLLIEKGMDGFSVIEARDASLSQDGISSDLREARKQIYRQILRYEQKNWLRSEGQGQQKRYFQTAVARDLQNIEQQEAVEESTDSILTFETLSKERNTYQAELEISVGEVEEYQSLMSRFPQLDSKLIPLLKRSRGRSAHLLGKINGLTNVLEALKQDQKTC</sequence>
<evidence type="ECO:0008006" key="3">
    <source>
        <dbReference type="Google" id="ProtNLM"/>
    </source>
</evidence>
<keyword evidence="2" id="KW-1185">Reference proteome</keyword>
<dbReference type="Proteomes" id="UP000286482">
    <property type="component" value="Unassembled WGS sequence"/>
</dbReference>
<name>A0A420E7E7_9ALTE</name>